<protein>
    <submittedName>
        <fullName evidence="2">Phosphoesterase</fullName>
    </submittedName>
</protein>
<dbReference type="OrthoDB" id="9795838at2"/>
<name>A0A081PHS0_9SPHI</name>
<dbReference type="PANTHER" id="PTHR39323">
    <property type="entry name" value="BLR1149 PROTEIN"/>
    <property type="match status" value="1"/>
</dbReference>
<dbReference type="PIRSF" id="PIRSF000887">
    <property type="entry name" value="Pesterase_MJ0037"/>
    <property type="match status" value="1"/>
</dbReference>
<dbReference type="PANTHER" id="PTHR39323:SF1">
    <property type="entry name" value="BLR1149 PROTEIN"/>
    <property type="match status" value="1"/>
</dbReference>
<dbReference type="RefSeq" id="WP_037440417.1">
    <property type="nucleotide sequence ID" value="NZ_JNFF01000048.1"/>
</dbReference>
<sequence>MIINCRDEQITLMPERAIYWPRKKMLIISDLHTGKAAHFRKSGIPVPATIATDDLERLSDLIENIIPDILLITGDLVHFELNTEVALFQEWRKKYPSLNLKLIKGNHDLLTPEDYIAMDIEVYEKEYLCFPYRFIHEPPKRQDEYYNISGHIHPGVTLYGRSRQRIHLPCFYFGDHTAILPAFSKFTGLSRIPAVNGGTYYAIASDRVLQV</sequence>
<dbReference type="InterPro" id="IPR004843">
    <property type="entry name" value="Calcineurin-like_PHP"/>
</dbReference>
<dbReference type="InterPro" id="IPR024173">
    <property type="entry name" value="Pesterase_MJ0037-like"/>
</dbReference>
<proteinExistence type="predicted"/>
<dbReference type="Gene3D" id="3.60.21.10">
    <property type="match status" value="1"/>
</dbReference>
<dbReference type="eggNOG" id="COG1407">
    <property type="taxonomic scope" value="Bacteria"/>
</dbReference>
<evidence type="ECO:0000259" key="1">
    <source>
        <dbReference type="Pfam" id="PF00149"/>
    </source>
</evidence>
<organism evidence="2 3">
    <name type="scientific">Pedobacter antarcticus 4BY</name>
    <dbReference type="NCBI Taxonomy" id="1358423"/>
    <lineage>
        <taxon>Bacteria</taxon>
        <taxon>Pseudomonadati</taxon>
        <taxon>Bacteroidota</taxon>
        <taxon>Sphingobacteriia</taxon>
        <taxon>Sphingobacteriales</taxon>
        <taxon>Sphingobacteriaceae</taxon>
        <taxon>Pedobacter</taxon>
    </lineage>
</organism>
<evidence type="ECO:0000313" key="3">
    <source>
        <dbReference type="Proteomes" id="UP000028007"/>
    </source>
</evidence>
<evidence type="ECO:0000313" key="2">
    <source>
        <dbReference type="EMBL" id="KEQ30243.1"/>
    </source>
</evidence>
<feature type="domain" description="Calcineurin-like phosphoesterase" evidence="1">
    <location>
        <begin position="24"/>
        <end position="151"/>
    </location>
</feature>
<dbReference type="Pfam" id="PF00149">
    <property type="entry name" value="Metallophos"/>
    <property type="match status" value="1"/>
</dbReference>
<keyword evidence="3" id="KW-1185">Reference proteome</keyword>
<dbReference type="EMBL" id="JNFF01000048">
    <property type="protein sequence ID" value="KEQ30243.1"/>
    <property type="molecule type" value="Genomic_DNA"/>
</dbReference>
<comment type="caution">
    <text evidence="2">The sequence shown here is derived from an EMBL/GenBank/DDBJ whole genome shotgun (WGS) entry which is preliminary data.</text>
</comment>
<dbReference type="AlphaFoldDB" id="A0A081PHS0"/>
<reference evidence="2 3" key="1">
    <citation type="journal article" date="1992" name="Int. J. Syst. Bacteriol.">
        <title>Sphingobacterium antarcticus sp. nov. a Psychrotrophic Bacterium from the Soils of Schirmacher Oasis, Antarctica.</title>
        <authorList>
            <person name="Shivaji S."/>
            <person name="Ray M.K."/>
            <person name="Rao N.S."/>
            <person name="Saiserr L."/>
            <person name="Jagannadham M.V."/>
            <person name="Kumar G.S."/>
            <person name="Reddy G."/>
            <person name="Bhargava P.M."/>
        </authorList>
    </citation>
    <scope>NUCLEOTIDE SEQUENCE [LARGE SCALE GENOMIC DNA]</scope>
    <source>
        <strain evidence="2 3">4BY</strain>
    </source>
</reference>
<accession>A0A081PHS0</accession>
<dbReference type="InterPro" id="IPR026336">
    <property type="entry name" value="PdeM-like"/>
</dbReference>
<gene>
    <name evidence="2" type="ORF">N180_06850</name>
</gene>
<dbReference type="Proteomes" id="UP000028007">
    <property type="component" value="Unassembled WGS sequence"/>
</dbReference>
<dbReference type="SUPFAM" id="SSF56300">
    <property type="entry name" value="Metallo-dependent phosphatases"/>
    <property type="match status" value="1"/>
</dbReference>
<dbReference type="NCBIfam" id="TIGR04123">
    <property type="entry name" value="P_estr_lig_assc"/>
    <property type="match status" value="1"/>
</dbReference>
<dbReference type="InterPro" id="IPR029052">
    <property type="entry name" value="Metallo-depent_PP-like"/>
</dbReference>
<dbReference type="GO" id="GO:0016787">
    <property type="term" value="F:hydrolase activity"/>
    <property type="evidence" value="ECO:0007669"/>
    <property type="project" value="InterPro"/>
</dbReference>